<evidence type="ECO:0000313" key="8">
    <source>
        <dbReference type="Proteomes" id="UP001497525"/>
    </source>
</evidence>
<name>A0AAV2TNZ0_CALDB</name>
<dbReference type="InterPro" id="IPR001611">
    <property type="entry name" value="Leu-rich_rpt"/>
</dbReference>
<evidence type="ECO:0000256" key="4">
    <source>
        <dbReference type="ARBA" id="ARBA00023069"/>
    </source>
</evidence>
<dbReference type="InterPro" id="IPR032675">
    <property type="entry name" value="LRR_dom_sf"/>
</dbReference>
<evidence type="ECO:0008006" key="9">
    <source>
        <dbReference type="Google" id="ProtNLM"/>
    </source>
</evidence>
<proteinExistence type="predicted"/>
<dbReference type="EMBL" id="CAXLJL010000512">
    <property type="protein sequence ID" value="CAL5138654.1"/>
    <property type="molecule type" value="Genomic_DNA"/>
</dbReference>
<evidence type="ECO:0000256" key="5">
    <source>
        <dbReference type="ARBA" id="ARBA00023273"/>
    </source>
</evidence>
<evidence type="ECO:0000256" key="6">
    <source>
        <dbReference type="SAM" id="MobiDB-lite"/>
    </source>
</evidence>
<organism evidence="7 8">
    <name type="scientific">Calicophoron daubneyi</name>
    <name type="common">Rumen fluke</name>
    <name type="synonym">Paramphistomum daubneyi</name>
    <dbReference type="NCBI Taxonomy" id="300641"/>
    <lineage>
        <taxon>Eukaryota</taxon>
        <taxon>Metazoa</taxon>
        <taxon>Spiralia</taxon>
        <taxon>Lophotrochozoa</taxon>
        <taxon>Platyhelminthes</taxon>
        <taxon>Trematoda</taxon>
        <taxon>Digenea</taxon>
        <taxon>Plagiorchiida</taxon>
        <taxon>Pronocephalata</taxon>
        <taxon>Paramphistomoidea</taxon>
        <taxon>Paramphistomidae</taxon>
        <taxon>Calicophoron</taxon>
    </lineage>
</organism>
<comment type="caution">
    <text evidence="7">The sequence shown here is derived from an EMBL/GenBank/DDBJ whole genome shotgun (WGS) entry which is preliminary data.</text>
</comment>
<dbReference type="SMART" id="SM00365">
    <property type="entry name" value="LRR_SD22"/>
    <property type="match status" value="4"/>
</dbReference>
<feature type="region of interest" description="Disordered" evidence="6">
    <location>
        <begin position="861"/>
        <end position="897"/>
    </location>
</feature>
<dbReference type="Proteomes" id="UP001497525">
    <property type="component" value="Unassembled WGS sequence"/>
</dbReference>
<feature type="compositionally biased region" description="Acidic residues" evidence="6">
    <location>
        <begin position="593"/>
        <end position="606"/>
    </location>
</feature>
<feature type="region of interest" description="Disordered" evidence="6">
    <location>
        <begin position="412"/>
        <end position="492"/>
    </location>
</feature>
<feature type="compositionally biased region" description="Polar residues" evidence="6">
    <location>
        <begin position="861"/>
        <end position="870"/>
    </location>
</feature>
<accession>A0AAV2TNZ0</accession>
<protein>
    <recommendedName>
        <fullName evidence="9">Dynein assembly factor 1, axonemal homolog</fullName>
    </recommendedName>
</protein>
<dbReference type="PROSITE" id="PS51450">
    <property type="entry name" value="LRR"/>
    <property type="match status" value="2"/>
</dbReference>
<keyword evidence="2" id="KW-0433">Leucine-rich repeat</keyword>
<dbReference type="Gene3D" id="3.80.10.10">
    <property type="entry name" value="Ribonuclease Inhibitor"/>
    <property type="match status" value="2"/>
</dbReference>
<dbReference type="AlphaFoldDB" id="A0AAV2TNZ0"/>
<gene>
    <name evidence="7" type="ORF">CDAUBV1_LOCUS13474</name>
</gene>
<feature type="region of interest" description="Disordered" evidence="6">
    <location>
        <begin position="508"/>
        <end position="657"/>
    </location>
</feature>
<keyword evidence="4" id="KW-0969">Cilium</keyword>
<feature type="compositionally biased region" description="Basic and acidic residues" evidence="6">
    <location>
        <begin position="631"/>
        <end position="643"/>
    </location>
</feature>
<evidence type="ECO:0000256" key="2">
    <source>
        <dbReference type="ARBA" id="ARBA00022614"/>
    </source>
</evidence>
<dbReference type="SUPFAM" id="SSF52075">
    <property type="entry name" value="Outer arm dynein light chain 1"/>
    <property type="match status" value="1"/>
</dbReference>
<feature type="compositionally biased region" description="Basic and acidic residues" evidence="6">
    <location>
        <begin position="447"/>
        <end position="456"/>
    </location>
</feature>
<dbReference type="InterPro" id="IPR050576">
    <property type="entry name" value="Cilia_flagella_integrity"/>
</dbReference>
<keyword evidence="3" id="KW-0677">Repeat</keyword>
<dbReference type="Pfam" id="PF14580">
    <property type="entry name" value="LRR_9"/>
    <property type="match status" value="1"/>
</dbReference>
<evidence type="ECO:0000256" key="3">
    <source>
        <dbReference type="ARBA" id="ARBA00022737"/>
    </source>
</evidence>
<feature type="compositionally biased region" description="Basic and acidic residues" evidence="6">
    <location>
        <begin position="570"/>
        <end position="579"/>
    </location>
</feature>
<evidence type="ECO:0000313" key="7">
    <source>
        <dbReference type="EMBL" id="CAL5138654.1"/>
    </source>
</evidence>
<dbReference type="PANTHER" id="PTHR45973">
    <property type="entry name" value="PROTEIN PHOSPHATASE 1 REGULATORY SUBUNIT SDS22-RELATED"/>
    <property type="match status" value="1"/>
</dbReference>
<evidence type="ECO:0000256" key="1">
    <source>
        <dbReference type="ARBA" id="ARBA00004138"/>
    </source>
</evidence>
<sequence length="938" mass="105644">MAQASTCSTALGPHEIFTECEAHAELPVEDISPIICEHIKCSNTCEHNGDLFHTSSACVVPCANDTVIQKTPSSDRGSPDGTLGEEFAELDSLTDKFCSSESSSKAKNPENLSILSTDLSNLPYPPGYSILRHKDVIAEEKASQKEAEDPRKTGPRMTKEFLKKHCAKHKLYQTPHLNDILYLHYNGFPAIENLEEYTGLRCLFLEVNGIEKISGLENQTEMRSLYMARNLIRRIENLDHMKFLDTLDLSHNMISKIENLDMLPNFTRLIVAHNRLTEVDDIRHLVNCPQLSVLDIQHNRIKDPSVVEEVFAKMPALRVLYNQGNGFVREVKNYRKNVIHQCKDLTYLDERPVFPRDRACSEAFYEGGPELESQVRQQWNEAEQKKIADSCRWLTEKRKKIEARRREKELREAAEAAGLPSDNIHVNPGDIDWLYGDQKPSTNGETNEEKSTKQTEESLSGEPVEGATSGAGDVGPYPRTKPRDGPLYASQMIQEIYSEFEDFCDKRKKGEESNGRDYSTGEPTKLGEKGSEEATVNETCSENEAEFNEEESVHEKTLSLENCADEDERTVDANEKETIETDVLENNESMTEQIDEANDSTDDEEPPTLRKELTVSSPAADVLCKAPEPLEDVKFTTDEKQTEEAQELSPPENETNPITELVGRVNKEDQPVDYILSSECWQEESIFASHPQNNSLLDSGFMSQLLITNNSNDVREEDSEKSDSMKGIEVLEVRSITETDENPPHSKECNWFSDTNGRILSPHEPKKSPMKQPLITEINETVISDVSGTDSPQSFGGSEPVIQELSVHSDDEKPKIDQNEDLRKSAIRKLPLIIAERNAVTEQTEDSLEEDIMLRDEQSAFTNQETSSPSIADERHLKRANVGAKGEDTDSGTIEIDYGDHSESFEYGKNMPPNYIKDIDPKLLKKIMETAANAGRRE</sequence>
<dbReference type="FunFam" id="3.80.10.10:FF:000166">
    <property type="entry name" value="Dynein assembly factor 1, axonemal"/>
    <property type="match status" value="1"/>
</dbReference>
<reference evidence="7" key="1">
    <citation type="submission" date="2024-06" db="EMBL/GenBank/DDBJ databases">
        <authorList>
            <person name="Liu X."/>
            <person name="Lenzi L."/>
            <person name="Haldenby T S."/>
            <person name="Uol C."/>
        </authorList>
    </citation>
    <scope>NUCLEOTIDE SEQUENCE</scope>
</reference>
<feature type="compositionally biased region" description="Acidic residues" evidence="6">
    <location>
        <begin position="541"/>
        <end position="550"/>
    </location>
</feature>
<dbReference type="PANTHER" id="PTHR45973:SF9">
    <property type="entry name" value="LEUCINE-RICH REPEAT-CONTAINING PROTEIN 46"/>
    <property type="match status" value="1"/>
</dbReference>
<keyword evidence="5" id="KW-0966">Cell projection</keyword>
<comment type="subcellular location">
    <subcellularLocation>
        <location evidence="1">Cell projection</location>
        <location evidence="1">Cilium</location>
    </subcellularLocation>
</comment>